<protein>
    <submittedName>
        <fullName evidence="1">Uncharacterized conserved protein, DUF2267 family</fullName>
    </submittedName>
</protein>
<dbReference type="InterPro" id="IPR018727">
    <property type="entry name" value="DUF2267"/>
</dbReference>
<dbReference type="AlphaFoldDB" id="A0A1I5GFX3"/>
<proteinExistence type="predicted"/>
<dbReference type="RefSeq" id="WP_075021470.1">
    <property type="nucleotide sequence ID" value="NZ_CP083237.1"/>
</dbReference>
<dbReference type="OrthoDB" id="20942at2"/>
<evidence type="ECO:0000313" key="2">
    <source>
        <dbReference type="Proteomes" id="UP000183413"/>
    </source>
</evidence>
<evidence type="ECO:0000313" key="1">
    <source>
        <dbReference type="EMBL" id="SFO34872.1"/>
    </source>
</evidence>
<dbReference type="Pfam" id="PF10025">
    <property type="entry name" value="DUF2267"/>
    <property type="match status" value="1"/>
</dbReference>
<keyword evidence="2" id="KW-1185">Reference proteome</keyword>
<dbReference type="EMBL" id="FOVH01000005">
    <property type="protein sequence ID" value="SFO34872.1"/>
    <property type="molecule type" value="Genomic_DNA"/>
</dbReference>
<reference evidence="1 2" key="1">
    <citation type="submission" date="2016-10" db="EMBL/GenBank/DDBJ databases">
        <authorList>
            <person name="de Groot N.N."/>
        </authorList>
    </citation>
    <scope>NUCLEOTIDE SEQUENCE [LARGE SCALE GENOMIC DNA]</scope>
    <source>
        <strain evidence="1 2">DSM 43067</strain>
    </source>
</reference>
<organism evidence="1 2">
    <name type="scientific">Actinomadura madurae</name>
    <dbReference type="NCBI Taxonomy" id="1993"/>
    <lineage>
        <taxon>Bacteria</taxon>
        <taxon>Bacillati</taxon>
        <taxon>Actinomycetota</taxon>
        <taxon>Actinomycetes</taxon>
        <taxon>Streptosporangiales</taxon>
        <taxon>Thermomonosporaceae</taxon>
        <taxon>Actinomadura</taxon>
    </lineage>
</organism>
<dbReference type="STRING" id="1993.SAMN04489713_105184"/>
<dbReference type="InParanoid" id="A0A1I5GFX3"/>
<dbReference type="Proteomes" id="UP000183413">
    <property type="component" value="Unassembled WGS sequence"/>
</dbReference>
<dbReference type="InterPro" id="IPR038282">
    <property type="entry name" value="DUF2267_sf"/>
</dbReference>
<dbReference type="eggNOG" id="COG5502">
    <property type="taxonomic scope" value="Bacteria"/>
</dbReference>
<name>A0A1I5GFX3_9ACTN</name>
<accession>A0A1I5GFX3</accession>
<dbReference type="GeneID" id="99652034"/>
<gene>
    <name evidence="1" type="ORF">SAMN04489713_105184</name>
</gene>
<dbReference type="Gene3D" id="1.10.490.110">
    <property type="entry name" value="Uncharacterized conserved protein DUF2267"/>
    <property type="match status" value="1"/>
</dbReference>
<sequence>MSATGFATFDKTIDKTNRVLNEIEHAHGWSKERRNWSFDALRAVLHALRDRLTVDECAHLSAQLPLLVRGVYYEGWDPSRVPVKMDKEEFLQHVRRGFPHEVDGGMERLVSTVLQALRRYVTEGEWEDIKSSISRDLRPLIPV</sequence>